<gene>
    <name evidence="3" type="ORF">D5366_03420</name>
</gene>
<keyword evidence="1" id="KW-0732">Signal</keyword>
<dbReference type="RefSeq" id="WP_141492290.1">
    <property type="nucleotide sequence ID" value="NZ_CP032485.1"/>
</dbReference>
<reference evidence="3 4" key="1">
    <citation type="submission" date="2018-09" db="EMBL/GenBank/DDBJ databases">
        <title>The complete genome sequence of Neokomagataea tanensis NBRC 106556(T).</title>
        <authorList>
            <person name="Chua K.-O."/>
            <person name="See-Too W.-S."/>
            <person name="Hong K.-W."/>
            <person name="Yin W.-F."/>
            <person name="Chan K.-G."/>
        </authorList>
    </citation>
    <scope>NUCLEOTIDE SEQUENCE [LARGE SCALE GENOMIC DNA]</scope>
    <source>
        <strain evidence="4">AH13 \ NBRC 106556</strain>
    </source>
</reference>
<sequence>MSFSLRSFGTMVGTALSTAQAACTQNLDIAVGSPTRALMEAVGGVGLWLQYTVVQALQKTRLSTSTGTDCDSFVADFGMARLQGEAATGAVTLLSFTPDAQSAVVLSTVILRTVSGLSFSVVKDETHPLWSANMGGYVRAQGQESIDVPVVCQIAGSLGNVDEGAICLMGTAVSGIDTVTNQSAFSNGVDAETDEQLRLRFPLWLSAKATASKASIENAISDVRAGLSYAVEDGRDAGGNLRSGYFTAVVNDGSGTPTQALLRDVYAAIDSTRAVGVGFAVQAPSVLELTVSMDVSIPYYLSEDNVREAIRAAIASDIVNTPIGSGYAYSRLSYLAYVGANVAVTAVSNVLLNNNQNDIPKADAQSLSVKNINININKS</sequence>
<feature type="domain" description="Baseplate protein J-like barrel" evidence="2">
    <location>
        <begin position="142"/>
        <end position="188"/>
    </location>
</feature>
<evidence type="ECO:0000313" key="3">
    <source>
        <dbReference type="EMBL" id="QDH24445.1"/>
    </source>
</evidence>
<evidence type="ECO:0000256" key="1">
    <source>
        <dbReference type="SAM" id="SignalP"/>
    </source>
</evidence>
<evidence type="ECO:0000313" key="4">
    <source>
        <dbReference type="Proteomes" id="UP000317214"/>
    </source>
</evidence>
<name>A0A4Y6V7X3_9PROT</name>
<dbReference type="OrthoDB" id="7012887at2"/>
<dbReference type="EMBL" id="CP032485">
    <property type="protein sequence ID" value="QDH24445.1"/>
    <property type="molecule type" value="Genomic_DNA"/>
</dbReference>
<organism evidence="3 4">
    <name type="scientific">Neokomagataea tanensis</name>
    <dbReference type="NCBI Taxonomy" id="661191"/>
    <lineage>
        <taxon>Bacteria</taxon>
        <taxon>Pseudomonadati</taxon>
        <taxon>Pseudomonadota</taxon>
        <taxon>Alphaproteobacteria</taxon>
        <taxon>Acetobacterales</taxon>
        <taxon>Acetobacteraceae</taxon>
        <taxon>Neokomagataea</taxon>
    </lineage>
</organism>
<dbReference type="InterPro" id="IPR006949">
    <property type="entry name" value="Barrel_Baseplate_J-like"/>
</dbReference>
<dbReference type="KEGG" id="ntn:D5366_03420"/>
<protein>
    <recommendedName>
        <fullName evidence="2">Baseplate protein J-like barrel domain-containing protein</fullName>
    </recommendedName>
</protein>
<proteinExistence type="predicted"/>
<feature type="signal peptide" evidence="1">
    <location>
        <begin position="1"/>
        <end position="21"/>
    </location>
</feature>
<dbReference type="Pfam" id="PF04865">
    <property type="entry name" value="Baseplate_J"/>
    <property type="match status" value="1"/>
</dbReference>
<dbReference type="AlphaFoldDB" id="A0A4Y6V7X3"/>
<evidence type="ECO:0000259" key="2">
    <source>
        <dbReference type="Pfam" id="PF04865"/>
    </source>
</evidence>
<keyword evidence="4" id="KW-1185">Reference proteome</keyword>
<dbReference type="Proteomes" id="UP000317214">
    <property type="component" value="Chromosome"/>
</dbReference>
<accession>A0A4Y6V7X3</accession>
<feature type="chain" id="PRO_5021184714" description="Baseplate protein J-like barrel domain-containing protein" evidence="1">
    <location>
        <begin position="22"/>
        <end position="379"/>
    </location>
</feature>